<evidence type="ECO:0000256" key="1">
    <source>
        <dbReference type="SAM" id="MobiDB-lite"/>
    </source>
</evidence>
<proteinExistence type="predicted"/>
<evidence type="ECO:0000256" key="2">
    <source>
        <dbReference type="SAM" id="Phobius"/>
    </source>
</evidence>
<evidence type="ECO:0000313" key="4">
    <source>
        <dbReference type="Proteomes" id="UP001519305"/>
    </source>
</evidence>
<dbReference type="Pfam" id="PF10939">
    <property type="entry name" value="DUF2631"/>
    <property type="match status" value="1"/>
</dbReference>
<accession>A0ABS4U7Y2</accession>
<reference evidence="3 4" key="1">
    <citation type="submission" date="2021-03" db="EMBL/GenBank/DDBJ databases">
        <title>Sequencing the genomes of 1000 actinobacteria strains.</title>
        <authorList>
            <person name="Klenk H.-P."/>
        </authorList>
    </citation>
    <scope>NUCLEOTIDE SEQUENCE [LARGE SCALE GENOMIC DNA]</scope>
    <source>
        <strain evidence="3 4">DSM 44506</strain>
    </source>
</reference>
<feature type="region of interest" description="Disordered" evidence="1">
    <location>
        <begin position="129"/>
        <end position="157"/>
    </location>
</feature>
<keyword evidence="4" id="KW-1185">Reference proteome</keyword>
<feature type="transmembrane region" description="Helical" evidence="2">
    <location>
        <begin position="59"/>
        <end position="78"/>
    </location>
</feature>
<feature type="transmembrane region" description="Helical" evidence="2">
    <location>
        <begin position="37"/>
        <end position="53"/>
    </location>
</feature>
<organism evidence="3 4">
    <name type="scientific">Corynebacterium freneyi</name>
    <dbReference type="NCBI Taxonomy" id="134034"/>
    <lineage>
        <taxon>Bacteria</taxon>
        <taxon>Bacillati</taxon>
        <taxon>Actinomycetota</taxon>
        <taxon>Actinomycetes</taxon>
        <taxon>Mycobacteriales</taxon>
        <taxon>Corynebacteriaceae</taxon>
        <taxon>Corynebacterium</taxon>
    </lineage>
</organism>
<dbReference type="RefSeq" id="WP_070520304.1">
    <property type="nucleotide sequence ID" value="NZ_CP047357.1"/>
</dbReference>
<comment type="caution">
    <text evidence="3">The sequence shown here is derived from an EMBL/GenBank/DDBJ whole genome shotgun (WGS) entry which is preliminary data.</text>
</comment>
<gene>
    <name evidence="3" type="ORF">JOF33_001445</name>
</gene>
<protein>
    <recommendedName>
        <fullName evidence="5">DUF2631 domain-containing protein</fullName>
    </recommendedName>
</protein>
<dbReference type="EMBL" id="JAGINY010000001">
    <property type="protein sequence ID" value="MBP2332746.1"/>
    <property type="molecule type" value="Genomic_DNA"/>
</dbReference>
<keyword evidence="2" id="KW-0812">Transmembrane</keyword>
<dbReference type="InterPro" id="IPR024341">
    <property type="entry name" value="DUF2631"/>
</dbReference>
<evidence type="ECO:0000313" key="3">
    <source>
        <dbReference type="EMBL" id="MBP2332746.1"/>
    </source>
</evidence>
<evidence type="ECO:0008006" key="5">
    <source>
        <dbReference type="Google" id="ProtNLM"/>
    </source>
</evidence>
<sequence>MAHGQKKEEFYNGVSNLDVPAAKWGWSALSEATLQKAGWISVIFLIAMLWGNHPGKVENIWLIGIAALFTIGLLLRAFSPKGKQVRTVTAHNKPLGHVEPQWTSDQLNGTGVYAELTESQMRAWNHTPETYGKNKAQAPVTAGIPATDEDKGKTLQA</sequence>
<name>A0ABS4U7Y2_9CORY</name>
<keyword evidence="2" id="KW-0472">Membrane</keyword>
<feature type="compositionally biased region" description="Basic and acidic residues" evidence="1">
    <location>
        <begin position="148"/>
        <end position="157"/>
    </location>
</feature>
<keyword evidence="2" id="KW-1133">Transmembrane helix</keyword>
<dbReference type="Proteomes" id="UP001519305">
    <property type="component" value="Unassembled WGS sequence"/>
</dbReference>